<dbReference type="EC" id="1.3.99.33" evidence="2 8"/>
<dbReference type="InterPro" id="IPR027477">
    <property type="entry name" value="Succ_DH/fumarate_Rdtase_cat_sf"/>
</dbReference>
<dbReference type="KEGG" id="cpy:Cphy_3299"/>
<dbReference type="Gene3D" id="3.90.1010.20">
    <property type="match status" value="1"/>
</dbReference>
<evidence type="ECO:0000256" key="6">
    <source>
        <dbReference type="ARBA" id="ARBA00023002"/>
    </source>
</evidence>
<proteinExistence type="inferred from homology"/>
<feature type="domain" description="FMN-binding" evidence="9">
    <location>
        <begin position="53"/>
        <end position="127"/>
    </location>
</feature>
<dbReference type="InterPro" id="IPR003953">
    <property type="entry name" value="FAD-dep_OxRdtase_2_FAD-bd"/>
</dbReference>
<dbReference type="Pfam" id="PF04205">
    <property type="entry name" value="FMN_bind"/>
    <property type="match status" value="1"/>
</dbReference>
<organism evidence="10 11">
    <name type="scientific">Lachnoclostridium phytofermentans (strain ATCC 700394 / DSM 18823 / ISDg)</name>
    <name type="common">Clostridium phytofermentans</name>
    <dbReference type="NCBI Taxonomy" id="357809"/>
    <lineage>
        <taxon>Bacteria</taxon>
        <taxon>Bacillati</taxon>
        <taxon>Bacillota</taxon>
        <taxon>Clostridia</taxon>
        <taxon>Lachnospirales</taxon>
        <taxon>Lachnospiraceae</taxon>
    </lineage>
</organism>
<keyword evidence="6 8" id="KW-0560">Oxidoreductase</keyword>
<name>A9KSK1_LACP7</name>
<dbReference type="HOGENOM" id="CLU_011398_4_0_9"/>
<dbReference type="NCBIfam" id="NF005064">
    <property type="entry name" value="PRK06481.1"/>
    <property type="match status" value="1"/>
</dbReference>
<evidence type="ECO:0000256" key="4">
    <source>
        <dbReference type="ARBA" id="ARBA00022630"/>
    </source>
</evidence>
<dbReference type="InterPro" id="IPR036188">
    <property type="entry name" value="FAD/NAD-bd_sf"/>
</dbReference>
<dbReference type="Pfam" id="PF00890">
    <property type="entry name" value="FAD_binding_2"/>
    <property type="match status" value="1"/>
</dbReference>
<dbReference type="RefSeq" id="WP_012201302.1">
    <property type="nucleotide sequence ID" value="NC_010001.1"/>
</dbReference>
<dbReference type="PANTHER" id="PTHR43400:SF7">
    <property type="entry name" value="FAD-DEPENDENT OXIDOREDUCTASE 2 FAD BINDING DOMAIN-CONTAINING PROTEIN"/>
    <property type="match status" value="1"/>
</dbReference>
<dbReference type="AlphaFoldDB" id="A9KSK1"/>
<comment type="catalytic activity">
    <reaction evidence="7 8">
        <text>dihydrourocanate + A = urocanate + AH2</text>
        <dbReference type="Rhea" id="RHEA:36059"/>
        <dbReference type="ChEBI" id="CHEBI:13193"/>
        <dbReference type="ChEBI" id="CHEBI:17499"/>
        <dbReference type="ChEBI" id="CHEBI:27247"/>
        <dbReference type="ChEBI" id="CHEBI:72991"/>
        <dbReference type="EC" id="1.3.99.33"/>
    </reaction>
</comment>
<dbReference type="GO" id="GO:0016020">
    <property type="term" value="C:membrane"/>
    <property type="evidence" value="ECO:0007669"/>
    <property type="project" value="InterPro"/>
</dbReference>
<evidence type="ECO:0000259" key="9">
    <source>
        <dbReference type="SMART" id="SM00900"/>
    </source>
</evidence>
<dbReference type="Gene3D" id="3.50.50.60">
    <property type="entry name" value="FAD/NAD(P)-binding domain"/>
    <property type="match status" value="1"/>
</dbReference>
<dbReference type="FunFam" id="3.90.700.10:FF:000007">
    <property type="entry name" value="NADH-dependent fumarate reductase"/>
    <property type="match status" value="1"/>
</dbReference>
<dbReference type="InterPro" id="IPR050315">
    <property type="entry name" value="FAD-oxidoreductase_2"/>
</dbReference>
<dbReference type="SMART" id="SM00900">
    <property type="entry name" value="FMN_bind"/>
    <property type="match status" value="1"/>
</dbReference>
<evidence type="ECO:0000256" key="1">
    <source>
        <dbReference type="ARBA" id="ARBA00008040"/>
    </source>
</evidence>
<dbReference type="PRINTS" id="PR00411">
    <property type="entry name" value="PNDRDTASEI"/>
</dbReference>
<evidence type="ECO:0000313" key="11">
    <source>
        <dbReference type="Proteomes" id="UP000000370"/>
    </source>
</evidence>
<comment type="cofactor">
    <cofactor evidence="8">
        <name>FAD</name>
        <dbReference type="ChEBI" id="CHEBI:57692"/>
    </cofactor>
    <text evidence="8">Binds 1 FAD per subunit.</text>
</comment>
<accession>A9KSK1</accession>
<evidence type="ECO:0000256" key="2">
    <source>
        <dbReference type="ARBA" id="ARBA00013137"/>
    </source>
</evidence>
<evidence type="ECO:0000256" key="3">
    <source>
        <dbReference type="ARBA" id="ARBA00015872"/>
    </source>
</evidence>
<comment type="similarity">
    <text evidence="1 8">Belongs to the FAD-dependent oxidoreductase 2 family. FRD/SDH subfamily.</text>
</comment>
<dbReference type="OrthoDB" id="9806724at2"/>
<reference evidence="11" key="1">
    <citation type="submission" date="2007-11" db="EMBL/GenBank/DDBJ databases">
        <title>Complete genome sequence of Clostridium phytofermentans ISDg.</title>
        <authorList>
            <person name="Leschine S.B."/>
            <person name="Warnick T.A."/>
            <person name="Blanchard J.L."/>
            <person name="Schnell D.J."/>
            <person name="Petit E.L."/>
            <person name="LaTouf W.G."/>
            <person name="Copeland A."/>
            <person name="Lucas S."/>
            <person name="Lapidus A."/>
            <person name="Barry K."/>
            <person name="Glavina del Rio T."/>
            <person name="Dalin E."/>
            <person name="Tice H."/>
            <person name="Pitluck S."/>
            <person name="Kiss H."/>
            <person name="Brettin T."/>
            <person name="Bruce D."/>
            <person name="Detter J.C."/>
            <person name="Han C."/>
            <person name="Kuske C."/>
            <person name="Schmutz J."/>
            <person name="Larimer F."/>
            <person name="Land M."/>
            <person name="Hauser L."/>
            <person name="Kyrpides N."/>
            <person name="Kim E.A."/>
            <person name="Richardson P."/>
        </authorList>
    </citation>
    <scope>NUCLEOTIDE SEQUENCE [LARGE SCALE GENOMIC DNA]</scope>
    <source>
        <strain evidence="11">ATCC 700394 / DSM 18823 / ISDg</strain>
    </source>
</reference>
<dbReference type="Gene3D" id="3.90.700.10">
    <property type="entry name" value="Succinate dehydrogenase/fumarate reductase flavoprotein, catalytic domain"/>
    <property type="match status" value="1"/>
</dbReference>
<dbReference type="eggNOG" id="COG1053">
    <property type="taxonomic scope" value="Bacteria"/>
</dbReference>
<keyword evidence="11" id="KW-1185">Reference proteome</keyword>
<dbReference type="GO" id="GO:0010181">
    <property type="term" value="F:FMN binding"/>
    <property type="evidence" value="ECO:0007669"/>
    <property type="project" value="InterPro"/>
</dbReference>
<dbReference type="SUPFAM" id="SSF56425">
    <property type="entry name" value="Succinate dehydrogenase/fumarate reductase flavoprotein, catalytic domain"/>
    <property type="match status" value="1"/>
</dbReference>
<gene>
    <name evidence="10" type="ordered locus">Cphy_3299</name>
</gene>
<dbReference type="InterPro" id="IPR010960">
    <property type="entry name" value="Flavocytochrome_c"/>
</dbReference>
<evidence type="ECO:0000256" key="8">
    <source>
        <dbReference type="RuleBase" id="RU366062"/>
    </source>
</evidence>
<dbReference type="Proteomes" id="UP000000370">
    <property type="component" value="Chromosome"/>
</dbReference>
<sequence precursor="true">MKRRIVAIAMIVIMAFVLMSCSKKQNEGGATPSATPSAGGRFTPGTYEGKASGYGGEITATVVLSNDRIESVNVFGPNETKNIGSIAVSDLPPKIEEQQSVQVDVVSGATTTSKAIIEAVTAALTSAGVDVSKLAPVEPEATKGASLPEEMIAVDVCVIGAGGAGMTAAIEAKAAGLSVVILEKMPMAGGNTVKATGGINAANTPLQKQLGIADTVESFVADTMKGGKYLNNEALVRTMVENSADAIAWLDSIGAPLTNLSFSGGATFKRMHAPEGGAPIGNYIVNTFLNNIESNGIDILYNTKATEILMDQGKVSGVLAKGKEKDYKIACEAVVLATGGFGANEAMVEEYDKKLAGYKTTNTPGATGDGIIMAQDIGANVVDMDQIQTHSTVEQENSIMITESVRGQGAILVNRNGERFYNELSTRNSLSNAILEQEGSSAYLIFDQQLREKLSAVESYINADIVKEANNLSELASDINVDPDKLIQTVANWNKTITEKGQDLFNRTTGMETTISKAPYYAIKVAPAIHHTMGGVEINTKAEVISTDGKPIKGLFAAGEVTGGIHGANRIGGNAVCDIVVFGRIAAKSAAEYVKTH</sequence>
<protein>
    <recommendedName>
        <fullName evidence="3 8">Urocanate reductase</fullName>
        <ecNumber evidence="2 8">1.3.99.33</ecNumber>
    </recommendedName>
</protein>
<dbReference type="STRING" id="357809.Cphy_3299"/>
<keyword evidence="5 8" id="KW-0274">FAD</keyword>
<evidence type="ECO:0000256" key="5">
    <source>
        <dbReference type="ARBA" id="ARBA00022827"/>
    </source>
</evidence>
<dbReference type="NCBIfam" id="TIGR01813">
    <property type="entry name" value="flavo_cyto_c"/>
    <property type="match status" value="1"/>
</dbReference>
<dbReference type="EMBL" id="CP000885">
    <property type="protein sequence ID" value="ABX43653.1"/>
    <property type="molecule type" value="Genomic_DNA"/>
</dbReference>
<keyword evidence="4 8" id="KW-0285">Flavoprotein</keyword>
<dbReference type="SUPFAM" id="SSF51905">
    <property type="entry name" value="FAD/NAD(P)-binding domain"/>
    <property type="match status" value="1"/>
</dbReference>
<dbReference type="PROSITE" id="PS51257">
    <property type="entry name" value="PROKAR_LIPOPROTEIN"/>
    <property type="match status" value="1"/>
</dbReference>
<dbReference type="GO" id="GO:0033765">
    <property type="term" value="F:steroid dehydrogenase activity, acting on the CH-CH group of donors"/>
    <property type="evidence" value="ECO:0007669"/>
    <property type="project" value="UniProtKB-ARBA"/>
</dbReference>
<dbReference type="PANTHER" id="PTHR43400">
    <property type="entry name" value="FUMARATE REDUCTASE"/>
    <property type="match status" value="1"/>
</dbReference>
<comment type="cofactor">
    <cofactor evidence="8">
        <name>FMN</name>
        <dbReference type="ChEBI" id="CHEBI:58210"/>
    </cofactor>
    <text evidence="8">Binds 1 or 2 FMN covalently per subunit.</text>
</comment>
<dbReference type="InterPro" id="IPR007329">
    <property type="entry name" value="FMN-bd"/>
</dbReference>
<evidence type="ECO:0000313" key="10">
    <source>
        <dbReference type="EMBL" id="ABX43653.1"/>
    </source>
</evidence>
<evidence type="ECO:0000256" key="7">
    <source>
        <dbReference type="ARBA" id="ARBA00049922"/>
    </source>
</evidence>